<dbReference type="InterPro" id="IPR018097">
    <property type="entry name" value="EGF_Ca-bd_CS"/>
</dbReference>
<feature type="disulfide bond" evidence="4">
    <location>
        <begin position="51"/>
        <end position="60"/>
    </location>
</feature>
<dbReference type="Gene3D" id="2.10.25.10">
    <property type="entry name" value="Laminin"/>
    <property type="match status" value="2"/>
</dbReference>
<keyword evidence="1 4" id="KW-0245">EGF-like domain</keyword>
<feature type="domain" description="EGF-like" evidence="5">
    <location>
        <begin position="25"/>
        <end position="61"/>
    </location>
</feature>
<dbReference type="SMART" id="SM00179">
    <property type="entry name" value="EGF_CA"/>
    <property type="match status" value="2"/>
</dbReference>
<dbReference type="InterPro" id="IPR000152">
    <property type="entry name" value="EGF-type_Asp/Asn_hydroxyl_site"/>
</dbReference>
<dbReference type="GO" id="GO:0005509">
    <property type="term" value="F:calcium ion binding"/>
    <property type="evidence" value="ECO:0007669"/>
    <property type="project" value="InterPro"/>
</dbReference>
<dbReference type="GO" id="GO:0007219">
    <property type="term" value="P:Notch signaling pathway"/>
    <property type="evidence" value="ECO:0007669"/>
    <property type="project" value="TreeGrafter"/>
</dbReference>
<dbReference type="AlphaFoldDB" id="A0A7R9D753"/>
<protein>
    <recommendedName>
        <fullName evidence="5">EGF-like domain-containing protein</fullName>
    </recommendedName>
</protein>
<evidence type="ECO:0000259" key="5">
    <source>
        <dbReference type="PROSITE" id="PS50026"/>
    </source>
</evidence>
<reference evidence="6" key="1">
    <citation type="submission" date="2020-11" db="EMBL/GenBank/DDBJ databases">
        <authorList>
            <person name="Tran Van P."/>
        </authorList>
    </citation>
    <scope>NUCLEOTIDE SEQUENCE</scope>
</reference>
<dbReference type="PROSITE" id="PS50026">
    <property type="entry name" value="EGF_3"/>
    <property type="match status" value="2"/>
</dbReference>
<accession>A0A7R9D753</accession>
<comment type="caution">
    <text evidence="4">Lacks conserved residue(s) required for the propagation of feature annotation.</text>
</comment>
<dbReference type="InterPro" id="IPR001881">
    <property type="entry name" value="EGF-like_Ca-bd_dom"/>
</dbReference>
<sequence>MIGLTVAILVVKDSSCQKARNHFNLEVECLGSPCEHDGNCVNTPGSFACNCTQGFTGPRCETNVNECESHPCQNDGSCLDDPGTFRCVCMPGNDQGKSGKRSGISLVKLSRHHVE</sequence>
<organism evidence="6">
    <name type="scientific">Timema poppense</name>
    <name type="common">Walking stick</name>
    <dbReference type="NCBI Taxonomy" id="170557"/>
    <lineage>
        <taxon>Eukaryota</taxon>
        <taxon>Metazoa</taxon>
        <taxon>Ecdysozoa</taxon>
        <taxon>Arthropoda</taxon>
        <taxon>Hexapoda</taxon>
        <taxon>Insecta</taxon>
        <taxon>Pterygota</taxon>
        <taxon>Neoptera</taxon>
        <taxon>Polyneoptera</taxon>
        <taxon>Phasmatodea</taxon>
        <taxon>Timematodea</taxon>
        <taxon>Timematoidea</taxon>
        <taxon>Timematidae</taxon>
        <taxon>Timema</taxon>
    </lineage>
</organism>
<dbReference type="CDD" id="cd00054">
    <property type="entry name" value="EGF_CA"/>
    <property type="match status" value="2"/>
</dbReference>
<dbReference type="Pfam" id="PF00008">
    <property type="entry name" value="EGF"/>
    <property type="match status" value="2"/>
</dbReference>
<gene>
    <name evidence="6" type="ORF">TPSB3V08_LOCUS6351</name>
</gene>
<feature type="domain" description="EGF-like" evidence="5">
    <location>
        <begin position="63"/>
        <end position="103"/>
    </location>
</feature>
<keyword evidence="2" id="KW-0677">Repeat</keyword>
<dbReference type="PROSITE" id="PS01186">
    <property type="entry name" value="EGF_2"/>
    <property type="match status" value="1"/>
</dbReference>
<evidence type="ECO:0000256" key="2">
    <source>
        <dbReference type="ARBA" id="ARBA00022737"/>
    </source>
</evidence>
<dbReference type="InterPro" id="IPR000742">
    <property type="entry name" value="EGF"/>
</dbReference>
<dbReference type="PROSITE" id="PS01187">
    <property type="entry name" value="EGF_CA"/>
    <property type="match status" value="1"/>
</dbReference>
<evidence type="ECO:0000256" key="4">
    <source>
        <dbReference type="PROSITE-ProRule" id="PRU00076"/>
    </source>
</evidence>
<name>A0A7R9D753_TIMPO</name>
<dbReference type="FunFam" id="2.10.25.10:FF:000031">
    <property type="entry name" value="neurogenic locus notch homolog protein 3"/>
    <property type="match status" value="1"/>
</dbReference>
<dbReference type="SUPFAM" id="SSF57196">
    <property type="entry name" value="EGF/Laminin"/>
    <property type="match status" value="2"/>
</dbReference>
<dbReference type="PANTHER" id="PTHR12916:SF10">
    <property type="entry name" value="NEUROGENIC LOCUS NOTCH HOMOLOG PROTEIN 2 PRECURSOR"/>
    <property type="match status" value="1"/>
</dbReference>
<evidence type="ECO:0000256" key="3">
    <source>
        <dbReference type="ARBA" id="ARBA00023157"/>
    </source>
</evidence>
<evidence type="ECO:0000256" key="1">
    <source>
        <dbReference type="ARBA" id="ARBA00022536"/>
    </source>
</evidence>
<proteinExistence type="predicted"/>
<dbReference type="GO" id="GO:0005112">
    <property type="term" value="F:Notch binding"/>
    <property type="evidence" value="ECO:0007669"/>
    <property type="project" value="TreeGrafter"/>
</dbReference>
<dbReference type="FunFam" id="2.10.25.10:FF:000060">
    <property type="entry name" value="Neurogenic locus notch protein 1"/>
    <property type="match status" value="1"/>
</dbReference>
<dbReference type="SMART" id="SM00181">
    <property type="entry name" value="EGF"/>
    <property type="match status" value="2"/>
</dbReference>
<dbReference type="PROSITE" id="PS00022">
    <property type="entry name" value="EGF_1"/>
    <property type="match status" value="1"/>
</dbReference>
<keyword evidence="3 4" id="KW-1015">Disulfide bond</keyword>
<dbReference type="EMBL" id="OD003697">
    <property type="protein sequence ID" value="CAD7408408.1"/>
    <property type="molecule type" value="Genomic_DNA"/>
</dbReference>
<dbReference type="PANTHER" id="PTHR12916">
    <property type="entry name" value="CYTOCHROME C OXIDASE POLYPEPTIDE VIC-2"/>
    <property type="match status" value="1"/>
</dbReference>
<dbReference type="PROSITE" id="PS00010">
    <property type="entry name" value="ASX_HYDROXYL"/>
    <property type="match status" value="2"/>
</dbReference>
<evidence type="ECO:0000313" key="6">
    <source>
        <dbReference type="EMBL" id="CAD7408408.1"/>
    </source>
</evidence>